<evidence type="ECO:0000313" key="4">
    <source>
        <dbReference type="EMBL" id="CAL4796661.1"/>
    </source>
</evidence>
<protein>
    <submittedName>
        <fullName evidence="4">DNA-(Apurinic or apyrimidinic site) lyase</fullName>
    </submittedName>
</protein>
<reference evidence="3" key="2">
    <citation type="submission" date="2024-04" db="EMBL/GenBank/DDBJ databases">
        <authorList>
            <person name="Chen Y."/>
            <person name="Shah S."/>
            <person name="Dougan E. K."/>
            <person name="Thang M."/>
            <person name="Chan C."/>
        </authorList>
    </citation>
    <scope>NUCLEOTIDE SEQUENCE [LARGE SCALE GENOMIC DNA]</scope>
</reference>
<evidence type="ECO:0000313" key="5">
    <source>
        <dbReference type="Proteomes" id="UP001152797"/>
    </source>
</evidence>
<dbReference type="OrthoDB" id="438792at2759"/>
<organism evidence="2">
    <name type="scientific">Cladocopium goreaui</name>
    <dbReference type="NCBI Taxonomy" id="2562237"/>
    <lineage>
        <taxon>Eukaryota</taxon>
        <taxon>Sar</taxon>
        <taxon>Alveolata</taxon>
        <taxon>Dinophyceae</taxon>
        <taxon>Suessiales</taxon>
        <taxon>Symbiodiniaceae</taxon>
        <taxon>Cladocopium</taxon>
    </lineage>
</organism>
<evidence type="ECO:0000313" key="3">
    <source>
        <dbReference type="EMBL" id="CAL1162724.1"/>
    </source>
</evidence>
<dbReference type="GO" id="GO:0016829">
    <property type="term" value="F:lyase activity"/>
    <property type="evidence" value="ECO:0007669"/>
    <property type="project" value="UniProtKB-KW"/>
</dbReference>
<reference evidence="2" key="1">
    <citation type="submission" date="2022-10" db="EMBL/GenBank/DDBJ databases">
        <authorList>
            <person name="Chen Y."/>
            <person name="Dougan E. K."/>
            <person name="Chan C."/>
            <person name="Rhodes N."/>
            <person name="Thang M."/>
        </authorList>
    </citation>
    <scope>NUCLEOTIDE SEQUENCE</scope>
</reference>
<keyword evidence="4" id="KW-0456">Lyase</keyword>
<dbReference type="EMBL" id="CAMXCT010004502">
    <property type="protein sequence ID" value="CAI4009349.1"/>
    <property type="molecule type" value="Genomic_DNA"/>
</dbReference>
<name>A0A9P1DI30_9DINO</name>
<sequence>MWGLDGAPHKSDLDLHTFVNGVELYFKKKVVESCKLDFDANSRDANETPAENLSLNQPGNFDIFVNNFSNRDNADVPFKVIVRKSGVEVAEHSGVWPKSRVKGELLKVCAVTVSPEDLQEKPADSPKEAEKSGKKVSVNAMKLQVHQAFETWQSCFAEVLTPTFARDGKGKTVIWRNLRSPTDTPVRLPKRGNAKPMHHGPLKVVREDGSEQVRYFLVFSDRFEHFTDAASAQRGDEGGIVNAMDVKAVRVVEEAFIFELHNGSLEVRVPVGEDMEIWVSAFQLLFHPGNDASQTPSNIDDAGQFINRRSPFLKEGGQSAERGKFEKTEVASEVNDERFQHWLQTLPEKVVHWGLLGFQHNQRLAVRLTILFKDRMDSWGSALQASFGVKEDSRILMSSIRGVETVSGGLILNLGGKKVGIHVGGNDSLHQWSKALLTVLAPNKANLSTQLSSPQEQRARSETPRATPRKGRDWVPEVAYRTTKSILAGEGLSGAGKRTTVVHRGVAVNLKKERDSLKRFAINTHKAGVGC</sequence>
<feature type="region of interest" description="Disordered" evidence="1">
    <location>
        <begin position="447"/>
        <end position="473"/>
    </location>
</feature>
<dbReference type="EMBL" id="CAMXCT030004502">
    <property type="protein sequence ID" value="CAL4796661.1"/>
    <property type="molecule type" value="Genomic_DNA"/>
</dbReference>
<evidence type="ECO:0000313" key="2">
    <source>
        <dbReference type="EMBL" id="CAI4009349.1"/>
    </source>
</evidence>
<feature type="compositionally biased region" description="Polar residues" evidence="1">
    <location>
        <begin position="447"/>
        <end position="456"/>
    </location>
</feature>
<dbReference type="EMBL" id="CAMXCT020004502">
    <property type="protein sequence ID" value="CAL1162724.1"/>
    <property type="molecule type" value="Genomic_DNA"/>
</dbReference>
<keyword evidence="5" id="KW-1185">Reference proteome</keyword>
<dbReference type="Proteomes" id="UP001152797">
    <property type="component" value="Unassembled WGS sequence"/>
</dbReference>
<evidence type="ECO:0000256" key="1">
    <source>
        <dbReference type="SAM" id="MobiDB-lite"/>
    </source>
</evidence>
<proteinExistence type="predicted"/>
<comment type="caution">
    <text evidence="2">The sequence shown here is derived from an EMBL/GenBank/DDBJ whole genome shotgun (WGS) entry which is preliminary data.</text>
</comment>
<dbReference type="AlphaFoldDB" id="A0A9P1DI30"/>
<accession>A0A9P1DI30</accession>
<gene>
    <name evidence="2" type="ORF">C1SCF055_LOCUS34716</name>
</gene>